<dbReference type="InterPro" id="IPR004860">
    <property type="entry name" value="LAGLIDADG_dom"/>
</dbReference>
<proteinExistence type="inferred from homology"/>
<dbReference type="GO" id="GO:0031419">
    <property type="term" value="F:cobalamin binding"/>
    <property type="evidence" value="ECO:0007669"/>
    <property type="project" value="UniProtKB-KW"/>
</dbReference>
<keyword evidence="7" id="KW-0547">Nucleotide-binding</keyword>
<dbReference type="InterPro" id="IPR027434">
    <property type="entry name" value="Homing_endonucl"/>
</dbReference>
<keyword evidence="6" id="KW-0237">DNA synthesis</keyword>
<gene>
    <name evidence="16" type="ORF">CEN91_408</name>
</gene>
<dbReference type="Pfam" id="PF12637">
    <property type="entry name" value="TSCPD"/>
    <property type="match status" value="1"/>
</dbReference>
<dbReference type="NCBIfam" id="TIGR01445">
    <property type="entry name" value="intein_Nterm"/>
    <property type="match status" value="1"/>
</dbReference>
<dbReference type="Gene3D" id="3.20.70.20">
    <property type="match status" value="1"/>
</dbReference>
<feature type="domain" description="DOD-type homing endonuclease" evidence="15">
    <location>
        <begin position="135"/>
        <end position="195"/>
    </location>
</feature>
<dbReference type="SMART" id="SM00306">
    <property type="entry name" value="HintN"/>
    <property type="match status" value="1"/>
</dbReference>
<dbReference type="Proteomes" id="UP000315589">
    <property type="component" value="Unassembled WGS sequence"/>
</dbReference>
<dbReference type="SUPFAM" id="SSF51998">
    <property type="entry name" value="PFL-like glycyl radical enzymes"/>
    <property type="match status" value="1"/>
</dbReference>
<dbReference type="PANTHER" id="PTHR43371:SF1">
    <property type="entry name" value="RIBONUCLEOSIDE-DIPHOSPHATE REDUCTASE"/>
    <property type="match status" value="1"/>
</dbReference>
<evidence type="ECO:0000256" key="7">
    <source>
        <dbReference type="ARBA" id="ARBA00022741"/>
    </source>
</evidence>
<dbReference type="Gene3D" id="3.10.28.10">
    <property type="entry name" value="Homing endonucleases"/>
    <property type="match status" value="1"/>
</dbReference>
<evidence type="ECO:0000256" key="4">
    <source>
        <dbReference type="ARBA" id="ARBA00014409"/>
    </source>
</evidence>
<dbReference type="Gene3D" id="2.170.16.10">
    <property type="entry name" value="Hedgehog/Intein (Hint) domain"/>
    <property type="match status" value="1"/>
</dbReference>
<dbReference type="InterPro" id="IPR006142">
    <property type="entry name" value="INTEIN"/>
</dbReference>
<dbReference type="GO" id="GO:0004748">
    <property type="term" value="F:ribonucleoside-diphosphate reductase activity, thioredoxin disulfide as acceptor"/>
    <property type="evidence" value="ECO:0007669"/>
    <property type="project" value="UniProtKB-EC"/>
</dbReference>
<dbReference type="Pfam" id="PF14528">
    <property type="entry name" value="LAGLIDADG_3"/>
    <property type="match status" value="1"/>
</dbReference>
<evidence type="ECO:0000313" key="17">
    <source>
        <dbReference type="Proteomes" id="UP000315589"/>
    </source>
</evidence>
<dbReference type="GO" id="GO:0071897">
    <property type="term" value="P:DNA biosynthetic process"/>
    <property type="evidence" value="ECO:0007669"/>
    <property type="project" value="UniProtKB-KW"/>
</dbReference>
<keyword evidence="9" id="KW-0651">Protein splicing</keyword>
<dbReference type="SMART" id="SM00305">
    <property type="entry name" value="HintC"/>
    <property type="match status" value="1"/>
</dbReference>
<dbReference type="AlphaFoldDB" id="A0A554LI82"/>
<evidence type="ECO:0000256" key="2">
    <source>
        <dbReference type="ARBA" id="ARBA00007405"/>
    </source>
</evidence>
<keyword evidence="11" id="KW-0170">Cobalt</keyword>
<sequence length="792" mass="89544">MSNSWYYSQLIGTNPCISKNMRIYTRNGIEKVENLIINNNKINVSLDNRLTKTPYSRCSPLFKTGEKLLFKITTKEGYELEATANHLIKTPDGFRTINELKTDNKIWIGKIKNNFGKIGTYEIGVNYGSLKNRIKVNESIFQGSEKMQSGFLSALFSADGQVSFSKREKGCSVRLTSISLDLLKNVQLLLLNFSIFSRIYENRKPAGIKLMPDSNRNLKNYSVKPVHELMISKESLYLFSEHINFICENKKTKLNDYISDMKRGLYQEKFIARIKSIEKKGIENVYDLIEPITHTFIANGFVIHNCGEQPLPGYGVCNLGAINLSKFVDEENNDVDWEKLEIVIQYAVRFLDDIIDITPYFLEENKTMQLEDRRVGLNTMGIAEMMLKLKIKYGSPESIAFIDKLYKFLASTVYKTSVALAIEKGSFPKFDAEKFLNSGFMKTMPNDVCDLIEKFGIRNVALLTQAPNGTIGTMVGTSTGIEPFYNWSYFRKSRLGMHEEKIAVYQKWIDENPDKPIPDYFVTAMNLTPQEHVMVQAAIQRWIDSSISKTCNTPNDYSIEDTRKLYELLYELGCKGGTIYRDGSRDEQILTVKNEKKTNIVNAADDNAPAIKPRPYRLSGETVSKKTPTGTAFITMNNDETGHPFEVFIEIGKAGTDIKAMAEALGRLISLLLRLSSRVPGNERVQYIINQLQNIGGARSVGFGKNKVMSLPDAIAQVLSEVYFISAPENGKKFSQKTLQLENVEEFNSPKKTIEEDKSKMYADLCPSCGQATFMRTEGCKLCSSCGYSECG</sequence>
<keyword evidence="5" id="KW-0846">Cobalamin</keyword>
<dbReference type="InterPro" id="IPR024434">
    <property type="entry name" value="TSCPD_dom"/>
</dbReference>
<dbReference type="NCBIfam" id="TIGR01443">
    <property type="entry name" value="intein_Cterm"/>
    <property type="match status" value="1"/>
</dbReference>
<dbReference type="Pfam" id="PF02867">
    <property type="entry name" value="Ribonuc_red_lgC"/>
    <property type="match status" value="1"/>
</dbReference>
<dbReference type="EMBL" id="VMGI01000053">
    <property type="protein sequence ID" value="TSC92558.1"/>
    <property type="molecule type" value="Genomic_DNA"/>
</dbReference>
<dbReference type="InterPro" id="IPR004042">
    <property type="entry name" value="Intein_endonuc_central"/>
</dbReference>
<dbReference type="InterPro" id="IPR000788">
    <property type="entry name" value="RNR_lg_C"/>
</dbReference>
<evidence type="ECO:0000256" key="9">
    <source>
        <dbReference type="ARBA" id="ARBA00023000"/>
    </source>
</evidence>
<evidence type="ECO:0000256" key="1">
    <source>
        <dbReference type="ARBA" id="ARBA00001922"/>
    </source>
</evidence>
<dbReference type="InterPro" id="IPR030934">
    <property type="entry name" value="Intein_C"/>
</dbReference>
<dbReference type="Pfam" id="PF14890">
    <property type="entry name" value="Intein_splicing"/>
    <property type="match status" value="1"/>
</dbReference>
<organism evidence="16 17">
    <name type="scientific">Candidatus Berkelbacteria bacterium Licking1014_85</name>
    <dbReference type="NCBI Taxonomy" id="2017148"/>
    <lineage>
        <taxon>Bacteria</taxon>
        <taxon>Candidatus Berkelbacteria</taxon>
    </lineage>
</organism>
<comment type="catalytic activity">
    <reaction evidence="14">
        <text>a 2'-deoxyribonucleoside 5'-diphosphate + [thioredoxin]-disulfide + H2O = a ribonucleoside 5'-diphosphate + [thioredoxin]-dithiol</text>
        <dbReference type="Rhea" id="RHEA:23252"/>
        <dbReference type="Rhea" id="RHEA-COMP:10698"/>
        <dbReference type="Rhea" id="RHEA-COMP:10700"/>
        <dbReference type="ChEBI" id="CHEBI:15377"/>
        <dbReference type="ChEBI" id="CHEBI:29950"/>
        <dbReference type="ChEBI" id="CHEBI:50058"/>
        <dbReference type="ChEBI" id="CHEBI:57930"/>
        <dbReference type="ChEBI" id="CHEBI:73316"/>
        <dbReference type="EC" id="1.17.4.1"/>
    </reaction>
</comment>
<dbReference type="GO" id="GO:0000166">
    <property type="term" value="F:nucleotide binding"/>
    <property type="evidence" value="ECO:0007669"/>
    <property type="project" value="UniProtKB-KW"/>
</dbReference>
<evidence type="ECO:0000256" key="11">
    <source>
        <dbReference type="ARBA" id="ARBA00023285"/>
    </source>
</evidence>
<dbReference type="EC" id="1.17.4.1" evidence="3"/>
<evidence type="ECO:0000256" key="8">
    <source>
        <dbReference type="ARBA" id="ARBA00022813"/>
    </source>
</evidence>
<dbReference type="PRINTS" id="PR01183">
    <property type="entry name" value="RIBORDTASEM1"/>
</dbReference>
<comment type="similarity">
    <text evidence="2">Belongs to the ribonucleoside diphosphate reductase class-2 family.</text>
</comment>
<evidence type="ECO:0000256" key="6">
    <source>
        <dbReference type="ARBA" id="ARBA00022634"/>
    </source>
</evidence>
<dbReference type="InterPro" id="IPR036844">
    <property type="entry name" value="Hint_dom_sf"/>
</dbReference>
<evidence type="ECO:0000256" key="12">
    <source>
        <dbReference type="ARBA" id="ARBA00025437"/>
    </source>
</evidence>
<comment type="cofactor">
    <cofactor evidence="1">
        <name>adenosylcob(III)alamin</name>
        <dbReference type="ChEBI" id="CHEBI:18408"/>
    </cofactor>
</comment>
<evidence type="ECO:0000313" key="16">
    <source>
        <dbReference type="EMBL" id="TSC92558.1"/>
    </source>
</evidence>
<dbReference type="PRINTS" id="PR00379">
    <property type="entry name" value="INTEIN"/>
</dbReference>
<dbReference type="GO" id="GO:0004519">
    <property type="term" value="F:endonuclease activity"/>
    <property type="evidence" value="ECO:0007669"/>
    <property type="project" value="InterPro"/>
</dbReference>
<protein>
    <recommendedName>
        <fullName evidence="4">Vitamin B12-dependent ribonucleotide reductase</fullName>
        <ecNumber evidence="3">1.17.4.1</ecNumber>
    </recommendedName>
    <alternativeName>
        <fullName evidence="13">Ribonucleoside-diphosphate reductase NrdJ</fullName>
    </alternativeName>
</protein>
<evidence type="ECO:0000256" key="3">
    <source>
        <dbReference type="ARBA" id="ARBA00012274"/>
    </source>
</evidence>
<evidence type="ECO:0000256" key="10">
    <source>
        <dbReference type="ARBA" id="ARBA00023002"/>
    </source>
</evidence>
<comment type="caution">
    <text evidence="16">The sequence shown here is derived from an EMBL/GenBank/DDBJ whole genome shotgun (WGS) entry which is preliminary data.</text>
</comment>
<reference evidence="16 17" key="1">
    <citation type="submission" date="2017-07" db="EMBL/GenBank/DDBJ databases">
        <title>Mechanisms for carbon and nitrogen cycling indicate functional differentiation within the Candidate Phyla Radiation.</title>
        <authorList>
            <person name="Danczak R.E."/>
            <person name="Johnston M.D."/>
            <person name="Kenah C."/>
            <person name="Slattery M."/>
            <person name="Wrighton K.C."/>
            <person name="Wilkins M.J."/>
        </authorList>
    </citation>
    <scope>NUCLEOTIDE SEQUENCE [LARGE SCALE GENOMIC DNA]</scope>
    <source>
        <strain evidence="16">Licking1014_85</strain>
    </source>
</reference>
<dbReference type="PANTHER" id="PTHR43371">
    <property type="entry name" value="VITAMIN B12-DEPENDENT RIBONUCLEOTIDE REDUCTASE"/>
    <property type="match status" value="1"/>
</dbReference>
<accession>A0A554LI82</accession>
<evidence type="ECO:0000256" key="5">
    <source>
        <dbReference type="ARBA" id="ARBA00022628"/>
    </source>
</evidence>
<dbReference type="PROSITE" id="PS50818">
    <property type="entry name" value="INTEIN_C_TER"/>
    <property type="match status" value="1"/>
</dbReference>
<dbReference type="CDD" id="cd00081">
    <property type="entry name" value="Hint"/>
    <property type="match status" value="1"/>
</dbReference>
<dbReference type="PROSITE" id="PS50817">
    <property type="entry name" value="INTEIN_N_TER"/>
    <property type="match status" value="1"/>
</dbReference>
<dbReference type="InterPro" id="IPR006141">
    <property type="entry name" value="Intein_N"/>
</dbReference>
<comment type="function">
    <text evidence="12">Catalyzes the reduction of ribonucleotides to deoxyribonucleotides. May function to provide a pool of deoxyribonucleotide precursors for DNA repair during oxygen limitation and/or for immediate growth after restoration of oxygen.</text>
</comment>
<dbReference type="GO" id="GO:0016539">
    <property type="term" value="P:intein-mediated protein splicing"/>
    <property type="evidence" value="ECO:0007669"/>
    <property type="project" value="InterPro"/>
</dbReference>
<evidence type="ECO:0000256" key="13">
    <source>
        <dbReference type="ARBA" id="ARBA00033050"/>
    </source>
</evidence>
<keyword evidence="10" id="KW-0560">Oxidoreductase</keyword>
<dbReference type="InterPro" id="IPR050862">
    <property type="entry name" value="RdRp_reductase_class-2"/>
</dbReference>
<evidence type="ECO:0000256" key="14">
    <source>
        <dbReference type="ARBA" id="ARBA00047754"/>
    </source>
</evidence>
<evidence type="ECO:0000259" key="15">
    <source>
        <dbReference type="PROSITE" id="PS50819"/>
    </source>
</evidence>
<keyword evidence="8" id="KW-0068">Autocatalytic cleavage</keyword>
<dbReference type="InterPro" id="IPR003586">
    <property type="entry name" value="Hint_dom_C"/>
</dbReference>
<dbReference type="PROSITE" id="PS50819">
    <property type="entry name" value="INTEIN_ENDONUCLEASE"/>
    <property type="match status" value="1"/>
</dbReference>
<name>A0A554LI82_9BACT</name>
<dbReference type="SUPFAM" id="SSF51294">
    <property type="entry name" value="Hedgehog/intein (Hint) domain"/>
    <property type="match status" value="1"/>
</dbReference>
<dbReference type="InterPro" id="IPR003587">
    <property type="entry name" value="Hint_dom_N"/>
</dbReference>